<accession>A0A1H8D0Q6</accession>
<dbReference type="PROSITE" id="PS50042">
    <property type="entry name" value="CNMP_BINDING_3"/>
    <property type="match status" value="1"/>
</dbReference>
<dbReference type="InterPro" id="IPR050397">
    <property type="entry name" value="Env_Response_Regulators"/>
</dbReference>
<dbReference type="RefSeq" id="WP_091209050.1">
    <property type="nucleotide sequence ID" value="NZ_FOCL01000002.1"/>
</dbReference>
<evidence type="ECO:0000313" key="2">
    <source>
        <dbReference type="EMBL" id="SEN00795.1"/>
    </source>
</evidence>
<feature type="domain" description="Cyclic nucleotide-binding" evidence="1">
    <location>
        <begin position="15"/>
        <end position="115"/>
    </location>
</feature>
<dbReference type="Gene3D" id="2.60.120.10">
    <property type="entry name" value="Jelly Rolls"/>
    <property type="match status" value="1"/>
</dbReference>
<keyword evidence="2" id="KW-0418">Kinase</keyword>
<dbReference type="Pfam" id="PF00027">
    <property type="entry name" value="cNMP_binding"/>
    <property type="match status" value="1"/>
</dbReference>
<keyword evidence="3" id="KW-1185">Reference proteome</keyword>
<evidence type="ECO:0000259" key="1">
    <source>
        <dbReference type="PROSITE" id="PS50042"/>
    </source>
</evidence>
<reference evidence="3" key="1">
    <citation type="submission" date="2016-10" db="EMBL/GenBank/DDBJ databases">
        <authorList>
            <person name="Varghese N."/>
            <person name="Submissions S."/>
        </authorList>
    </citation>
    <scope>NUCLEOTIDE SEQUENCE [LARGE SCALE GENOMIC DNA]</scope>
    <source>
        <strain evidence="3">Gh-48</strain>
    </source>
</reference>
<dbReference type="PANTHER" id="PTHR24567:SF76">
    <property type="entry name" value="CYCLIC NUCLEOTIDE-BINDING DOMAIN PROTEIN"/>
    <property type="match status" value="1"/>
</dbReference>
<dbReference type="InterPro" id="IPR018490">
    <property type="entry name" value="cNMP-bd_dom_sf"/>
</dbReference>
<organism evidence="2 3">
    <name type="scientific">Mucilaginibacter gossypiicola</name>
    <dbReference type="NCBI Taxonomy" id="551995"/>
    <lineage>
        <taxon>Bacteria</taxon>
        <taxon>Pseudomonadati</taxon>
        <taxon>Bacteroidota</taxon>
        <taxon>Sphingobacteriia</taxon>
        <taxon>Sphingobacteriales</taxon>
        <taxon>Sphingobacteriaceae</taxon>
        <taxon>Mucilaginibacter</taxon>
    </lineage>
</organism>
<gene>
    <name evidence="2" type="ORF">SAMN05192574_102157</name>
</gene>
<dbReference type="CDD" id="cd00038">
    <property type="entry name" value="CAP_ED"/>
    <property type="match status" value="1"/>
</dbReference>
<dbReference type="InterPro" id="IPR000595">
    <property type="entry name" value="cNMP-bd_dom"/>
</dbReference>
<dbReference type="STRING" id="551995.SAMN05192574_102157"/>
<evidence type="ECO:0000313" key="3">
    <source>
        <dbReference type="Proteomes" id="UP000198942"/>
    </source>
</evidence>
<dbReference type="GO" id="GO:0016301">
    <property type="term" value="F:kinase activity"/>
    <property type="evidence" value="ECO:0007669"/>
    <property type="project" value="UniProtKB-KW"/>
</dbReference>
<name>A0A1H8D0Q6_9SPHI</name>
<proteinExistence type="predicted"/>
<protein>
    <submittedName>
        <fullName evidence="2">cAMP-binding domain of CRP or a regulatory subunit of cAMP-dependent protein kinases</fullName>
    </submittedName>
</protein>
<dbReference type="InterPro" id="IPR014710">
    <property type="entry name" value="RmlC-like_jellyroll"/>
</dbReference>
<sequence>MKERLKSYLEKNLPIDTEQLNAIMDRFTFKAIPKNTILLSAGDIARDVYFVCKGSIRTYYYSRNDMEKTRYVGFEESLVTSIPSFISQKPSIEYVDTLEDSEVCVISRSDFYQLVDEVPAWARFYVRLLEIAYQFQNDKIAALTTVSAKQRFDNLLKEHPHYYQRLSNRILASYLDIREETLSRLKSK</sequence>
<dbReference type="GO" id="GO:0003700">
    <property type="term" value="F:DNA-binding transcription factor activity"/>
    <property type="evidence" value="ECO:0007669"/>
    <property type="project" value="TreeGrafter"/>
</dbReference>
<dbReference type="Proteomes" id="UP000198942">
    <property type="component" value="Unassembled WGS sequence"/>
</dbReference>
<dbReference type="SUPFAM" id="SSF51206">
    <property type="entry name" value="cAMP-binding domain-like"/>
    <property type="match status" value="1"/>
</dbReference>
<dbReference type="EMBL" id="FOCL01000002">
    <property type="protein sequence ID" value="SEN00795.1"/>
    <property type="molecule type" value="Genomic_DNA"/>
</dbReference>
<dbReference type="PANTHER" id="PTHR24567">
    <property type="entry name" value="CRP FAMILY TRANSCRIPTIONAL REGULATORY PROTEIN"/>
    <property type="match status" value="1"/>
</dbReference>
<keyword evidence="2" id="KW-0808">Transferase</keyword>
<dbReference type="OrthoDB" id="1092431at2"/>
<dbReference type="AlphaFoldDB" id="A0A1H8D0Q6"/>
<dbReference type="GO" id="GO:0005829">
    <property type="term" value="C:cytosol"/>
    <property type="evidence" value="ECO:0007669"/>
    <property type="project" value="TreeGrafter"/>
</dbReference>